<gene>
    <name evidence="5" type="ORF">KC19_3G255500</name>
</gene>
<comment type="similarity">
    <text evidence="1">Belongs to the AFG1 ATPase family.</text>
</comment>
<dbReference type="PANTHER" id="PTHR12169:SF29">
    <property type="entry name" value="AFG1-LIKE ATPASE FAMILY PROTEIN"/>
    <property type="match status" value="1"/>
</dbReference>
<evidence type="ECO:0008006" key="7">
    <source>
        <dbReference type="Google" id="ProtNLM"/>
    </source>
</evidence>
<keyword evidence="2" id="KW-0547">Nucleotide-binding</keyword>
<keyword evidence="3" id="KW-0067">ATP-binding</keyword>
<keyword evidence="6" id="KW-1185">Reference proteome</keyword>
<evidence type="ECO:0000256" key="3">
    <source>
        <dbReference type="ARBA" id="ARBA00022840"/>
    </source>
</evidence>
<dbReference type="NCBIfam" id="NF040713">
    <property type="entry name" value="ZapE"/>
    <property type="match status" value="1"/>
</dbReference>
<reference evidence="5" key="1">
    <citation type="submission" date="2020-06" db="EMBL/GenBank/DDBJ databases">
        <title>WGS assembly of Ceratodon purpureus strain R40.</title>
        <authorList>
            <person name="Carey S.B."/>
            <person name="Jenkins J."/>
            <person name="Shu S."/>
            <person name="Lovell J.T."/>
            <person name="Sreedasyam A."/>
            <person name="Maumus F."/>
            <person name="Tiley G.P."/>
            <person name="Fernandez-Pozo N."/>
            <person name="Barry K."/>
            <person name="Chen C."/>
            <person name="Wang M."/>
            <person name="Lipzen A."/>
            <person name="Daum C."/>
            <person name="Saski C.A."/>
            <person name="Payton A.C."/>
            <person name="Mcbreen J.C."/>
            <person name="Conrad R.E."/>
            <person name="Kollar L.M."/>
            <person name="Olsson S."/>
            <person name="Huttunen S."/>
            <person name="Landis J.B."/>
            <person name="Wickett N.J."/>
            <person name="Johnson M.G."/>
            <person name="Rensing S.A."/>
            <person name="Grimwood J."/>
            <person name="Schmutz J."/>
            <person name="Mcdaniel S.F."/>
        </authorList>
    </citation>
    <scope>NUCLEOTIDE SEQUENCE</scope>
    <source>
        <strain evidence="5">R40</strain>
    </source>
</reference>
<evidence type="ECO:0000313" key="6">
    <source>
        <dbReference type="Proteomes" id="UP000822688"/>
    </source>
</evidence>
<protein>
    <recommendedName>
        <fullName evidence="7">AFG1-like ATPase</fullName>
    </recommendedName>
</protein>
<dbReference type="Pfam" id="PF03969">
    <property type="entry name" value="AFG1_ATPase"/>
    <property type="match status" value="1"/>
</dbReference>
<name>A0A8T0IQJ5_CERPU</name>
<keyword evidence="4" id="KW-0732">Signal</keyword>
<evidence type="ECO:0000256" key="4">
    <source>
        <dbReference type="SAM" id="SignalP"/>
    </source>
</evidence>
<dbReference type="GO" id="GO:0005524">
    <property type="term" value="F:ATP binding"/>
    <property type="evidence" value="ECO:0007669"/>
    <property type="project" value="UniProtKB-KW"/>
</dbReference>
<dbReference type="Gene3D" id="3.40.50.300">
    <property type="entry name" value="P-loop containing nucleotide triphosphate hydrolases"/>
    <property type="match status" value="1"/>
</dbReference>
<organism evidence="5 6">
    <name type="scientific">Ceratodon purpureus</name>
    <name type="common">Fire moss</name>
    <name type="synonym">Dicranum purpureum</name>
    <dbReference type="NCBI Taxonomy" id="3225"/>
    <lineage>
        <taxon>Eukaryota</taxon>
        <taxon>Viridiplantae</taxon>
        <taxon>Streptophyta</taxon>
        <taxon>Embryophyta</taxon>
        <taxon>Bryophyta</taxon>
        <taxon>Bryophytina</taxon>
        <taxon>Bryopsida</taxon>
        <taxon>Dicranidae</taxon>
        <taxon>Pseudoditrichales</taxon>
        <taxon>Ditrichaceae</taxon>
        <taxon>Ceratodon</taxon>
    </lineage>
</organism>
<dbReference type="GO" id="GO:0009507">
    <property type="term" value="C:chloroplast"/>
    <property type="evidence" value="ECO:0007669"/>
    <property type="project" value="TreeGrafter"/>
</dbReference>
<dbReference type="Proteomes" id="UP000822688">
    <property type="component" value="Chromosome 3"/>
</dbReference>
<sequence>MAWHARSHSFKFPLLTMALRLPTMRQACRSGVMGAGVAGEWVQLRYGSGGSGPLALYRDLVQRDELESGNFAQERAVEALEKLHHEMKQAEEARWWQPMVGWYRPPAKLGMYMHGTVGTGKTFLMDLFYNQVPVRRKRRVHFHSFMLDVHKRLHKHGRVPNAVQVVALQLFEQSRLLCLDEVEVTDIADALMLKRLFEVLWPMGIVVVATSNSTPDQLYQDGLNRHLFVPFIRQLKEYCSVYSLNSVDGNDYRRRHAWSGHLYHCSLEDNIDNVMNQIVLKLTGGAEMTPQPIMGSMGRLFHILASKDVARASFSYLCKSAFGAADYIAIAENFTVLLLDRIPSLADPSCENEARRFINLIDILYETNTILICSAAVPPDSLFSDLSQMDEPAKEYIVDAIEDTGIRIVGEGGSSGRSTLMIGNMEWSATGRQGASLADLAGASFTRKAAPRCVSRLLEMQSSLYVARARSVHIKSQLEQLALANIENRCQN</sequence>
<dbReference type="InterPro" id="IPR027417">
    <property type="entry name" value="P-loop_NTPase"/>
</dbReference>
<dbReference type="InterPro" id="IPR005654">
    <property type="entry name" value="ATPase_AFG1-like"/>
</dbReference>
<comment type="caution">
    <text evidence="5">The sequence shown here is derived from an EMBL/GenBank/DDBJ whole genome shotgun (WGS) entry which is preliminary data.</text>
</comment>
<dbReference type="SUPFAM" id="SSF52540">
    <property type="entry name" value="P-loop containing nucleoside triphosphate hydrolases"/>
    <property type="match status" value="1"/>
</dbReference>
<dbReference type="GO" id="GO:0016887">
    <property type="term" value="F:ATP hydrolysis activity"/>
    <property type="evidence" value="ECO:0007669"/>
    <property type="project" value="InterPro"/>
</dbReference>
<feature type="chain" id="PRO_5035804054" description="AFG1-like ATPase" evidence="4">
    <location>
        <begin position="19"/>
        <end position="492"/>
    </location>
</feature>
<proteinExistence type="inferred from homology"/>
<dbReference type="AlphaFoldDB" id="A0A8T0IQJ5"/>
<dbReference type="EMBL" id="CM026423">
    <property type="protein sequence ID" value="KAG0585071.1"/>
    <property type="molecule type" value="Genomic_DNA"/>
</dbReference>
<dbReference type="GO" id="GO:0005739">
    <property type="term" value="C:mitochondrion"/>
    <property type="evidence" value="ECO:0007669"/>
    <property type="project" value="TreeGrafter"/>
</dbReference>
<feature type="signal peptide" evidence="4">
    <location>
        <begin position="1"/>
        <end position="18"/>
    </location>
</feature>
<dbReference type="PANTHER" id="PTHR12169">
    <property type="entry name" value="ATPASE N2B"/>
    <property type="match status" value="1"/>
</dbReference>
<evidence type="ECO:0000313" key="5">
    <source>
        <dbReference type="EMBL" id="KAG0585071.1"/>
    </source>
</evidence>
<evidence type="ECO:0000256" key="2">
    <source>
        <dbReference type="ARBA" id="ARBA00022741"/>
    </source>
</evidence>
<evidence type="ECO:0000256" key="1">
    <source>
        <dbReference type="ARBA" id="ARBA00010322"/>
    </source>
</evidence>
<accession>A0A8T0IQJ5</accession>